<accession>A0A1I0W6D2</accession>
<dbReference type="RefSeq" id="WP_090038908.1">
    <property type="nucleotide sequence ID" value="NZ_FOKI01000004.1"/>
</dbReference>
<protein>
    <submittedName>
        <fullName evidence="2">CGGC domain-containing protein</fullName>
    </submittedName>
</protein>
<sequence>MNIAIMVCKKLTSECSGSWCFKAFAEKDKSFAIYKSEIETNLCGFFHCNGCGSNLDKELEYKVTQLKKVGVKTVHISKCIEVECDRYNEVRNFLLRNDFNIIDGTH</sequence>
<feature type="domain" description="CGGC" evidence="1">
    <location>
        <begin position="2"/>
        <end position="106"/>
    </location>
</feature>
<evidence type="ECO:0000313" key="3">
    <source>
        <dbReference type="Proteomes" id="UP000198619"/>
    </source>
</evidence>
<dbReference type="AlphaFoldDB" id="A0A1I0W6D2"/>
<reference evidence="2 3" key="1">
    <citation type="submission" date="2016-10" db="EMBL/GenBank/DDBJ databases">
        <authorList>
            <person name="de Groot N.N."/>
        </authorList>
    </citation>
    <scope>NUCLEOTIDE SEQUENCE [LARGE SCALE GENOMIC DNA]</scope>
    <source>
        <strain evidence="2 3">DSM 12271</strain>
    </source>
</reference>
<gene>
    <name evidence="2" type="ORF">SAMN04488528_100491</name>
</gene>
<evidence type="ECO:0000313" key="2">
    <source>
        <dbReference type="EMBL" id="SFA84305.1"/>
    </source>
</evidence>
<proteinExistence type="predicted"/>
<dbReference type="Proteomes" id="UP000198619">
    <property type="component" value="Unassembled WGS sequence"/>
</dbReference>
<organism evidence="2 3">
    <name type="scientific">Clostridium frigidicarnis</name>
    <dbReference type="NCBI Taxonomy" id="84698"/>
    <lineage>
        <taxon>Bacteria</taxon>
        <taxon>Bacillati</taxon>
        <taxon>Bacillota</taxon>
        <taxon>Clostridia</taxon>
        <taxon>Eubacteriales</taxon>
        <taxon>Clostridiaceae</taxon>
        <taxon>Clostridium</taxon>
    </lineage>
</organism>
<dbReference type="OrthoDB" id="1682132at2"/>
<keyword evidence="3" id="KW-1185">Reference proteome</keyword>
<evidence type="ECO:0000259" key="1">
    <source>
        <dbReference type="SMART" id="SM01078"/>
    </source>
</evidence>
<dbReference type="EMBL" id="FOKI01000004">
    <property type="protein sequence ID" value="SFA84305.1"/>
    <property type="molecule type" value="Genomic_DNA"/>
</dbReference>
<dbReference type="InterPro" id="IPR014925">
    <property type="entry name" value="CGGC_dom"/>
</dbReference>
<dbReference type="STRING" id="84698.SAMN04488528_100491"/>
<dbReference type="Pfam" id="PF08821">
    <property type="entry name" value="CGGC"/>
    <property type="match status" value="1"/>
</dbReference>
<dbReference type="SMART" id="SM01078">
    <property type="entry name" value="CGGC"/>
    <property type="match status" value="1"/>
</dbReference>
<name>A0A1I0W6D2_9CLOT</name>